<dbReference type="Gene3D" id="3.30.920.10">
    <property type="entry name" value="Frataxin/CyaY"/>
    <property type="match status" value="1"/>
</dbReference>
<comment type="function">
    <text evidence="4">Involved in iron-sulfur (Fe-S) cluster assembly. May act as a regulator of Fe-S biogenesis.</text>
</comment>
<evidence type="ECO:0000256" key="2">
    <source>
        <dbReference type="ARBA" id="ARBA00022723"/>
    </source>
</evidence>
<dbReference type="EMBL" id="BMYS01000007">
    <property type="protein sequence ID" value="GGW84522.1"/>
    <property type="molecule type" value="Genomic_DNA"/>
</dbReference>
<keyword evidence="6" id="KW-1185">Reference proteome</keyword>
<comment type="caution">
    <text evidence="5">The sequence shown here is derived from an EMBL/GenBank/DDBJ whole genome shotgun (WGS) entry which is preliminary data.</text>
</comment>
<dbReference type="PROSITE" id="PS50810">
    <property type="entry name" value="FRATAXIN_2"/>
    <property type="match status" value="1"/>
</dbReference>
<reference evidence="5" key="2">
    <citation type="submission" date="2020-09" db="EMBL/GenBank/DDBJ databases">
        <authorList>
            <person name="Sun Q."/>
            <person name="Kim S."/>
        </authorList>
    </citation>
    <scope>NUCLEOTIDE SEQUENCE</scope>
    <source>
        <strain evidence="5">KCTC 23732</strain>
    </source>
</reference>
<keyword evidence="3 4" id="KW-0408">Iron</keyword>
<dbReference type="Proteomes" id="UP000608345">
    <property type="component" value="Unassembled WGS sequence"/>
</dbReference>
<evidence type="ECO:0000256" key="3">
    <source>
        <dbReference type="ARBA" id="ARBA00023004"/>
    </source>
</evidence>
<dbReference type="RefSeq" id="WP_189384671.1">
    <property type="nucleotide sequence ID" value="NZ_BAABFY010000053.1"/>
</dbReference>
<dbReference type="GO" id="GO:0008199">
    <property type="term" value="F:ferric iron binding"/>
    <property type="evidence" value="ECO:0007669"/>
    <property type="project" value="InterPro"/>
</dbReference>
<dbReference type="HAMAP" id="MF_00142">
    <property type="entry name" value="CyaY"/>
    <property type="match status" value="1"/>
</dbReference>
<reference evidence="5" key="1">
    <citation type="journal article" date="2014" name="Int. J. Syst. Evol. Microbiol.">
        <title>Complete genome sequence of Corynebacterium casei LMG S-19264T (=DSM 44701T), isolated from a smear-ripened cheese.</title>
        <authorList>
            <consortium name="US DOE Joint Genome Institute (JGI-PGF)"/>
            <person name="Walter F."/>
            <person name="Albersmeier A."/>
            <person name="Kalinowski J."/>
            <person name="Ruckert C."/>
        </authorList>
    </citation>
    <scope>NUCLEOTIDE SEQUENCE</scope>
    <source>
        <strain evidence="5">KCTC 23732</strain>
    </source>
</reference>
<dbReference type="NCBIfam" id="TIGR03421">
    <property type="entry name" value="FeS_CyaY"/>
    <property type="match status" value="1"/>
</dbReference>
<dbReference type="GO" id="GO:0005829">
    <property type="term" value="C:cytosol"/>
    <property type="evidence" value="ECO:0007669"/>
    <property type="project" value="TreeGrafter"/>
</dbReference>
<dbReference type="Pfam" id="PF01491">
    <property type="entry name" value="Frataxin_Cyay"/>
    <property type="match status" value="1"/>
</dbReference>
<dbReference type="SMART" id="SM01219">
    <property type="entry name" value="Frataxin_Cyay"/>
    <property type="match status" value="1"/>
</dbReference>
<dbReference type="AlphaFoldDB" id="A0A918JJL2"/>
<protein>
    <recommendedName>
        <fullName evidence="4">Iron-sulfur cluster assembly protein CyaY</fullName>
    </recommendedName>
</protein>
<organism evidence="5 6">
    <name type="scientific">Advenella faeciporci</name>
    <dbReference type="NCBI Taxonomy" id="797535"/>
    <lineage>
        <taxon>Bacteria</taxon>
        <taxon>Pseudomonadati</taxon>
        <taxon>Pseudomonadota</taxon>
        <taxon>Betaproteobacteria</taxon>
        <taxon>Burkholderiales</taxon>
        <taxon>Alcaligenaceae</taxon>
    </lineage>
</organism>
<accession>A0A918JJL2</accession>
<proteinExistence type="inferred from homology"/>
<dbReference type="PROSITE" id="PS01344">
    <property type="entry name" value="FRATAXIN_1"/>
    <property type="match status" value="1"/>
</dbReference>
<dbReference type="InterPro" id="IPR047584">
    <property type="entry name" value="CyaY"/>
</dbReference>
<dbReference type="InterPro" id="IPR002908">
    <property type="entry name" value="Frataxin/CyaY"/>
</dbReference>
<dbReference type="GO" id="GO:0016226">
    <property type="term" value="P:iron-sulfur cluster assembly"/>
    <property type="evidence" value="ECO:0007669"/>
    <property type="project" value="UniProtKB-UniRule"/>
</dbReference>
<keyword evidence="2 4" id="KW-0479">Metal-binding</keyword>
<dbReference type="PANTHER" id="PTHR16821:SF2">
    <property type="entry name" value="FRATAXIN, MITOCHONDRIAL"/>
    <property type="match status" value="1"/>
</dbReference>
<name>A0A918JJL2_9BURK</name>
<evidence type="ECO:0000313" key="6">
    <source>
        <dbReference type="Proteomes" id="UP000608345"/>
    </source>
</evidence>
<evidence type="ECO:0000313" key="5">
    <source>
        <dbReference type="EMBL" id="GGW84522.1"/>
    </source>
</evidence>
<dbReference type="InterPro" id="IPR020895">
    <property type="entry name" value="Frataxin_CS"/>
</dbReference>
<sequence>MTESEFLARADDILDKIQAQADGWFEHLDIDVDANRSGQVLTLVFDSTRHVVINSQAPLQEMWVAAPSGAFHYRFDGQVWQDTRGGLELAANVAALCSEIAGQPLTVTL</sequence>
<evidence type="ECO:0000256" key="1">
    <source>
        <dbReference type="ARBA" id="ARBA00008183"/>
    </source>
</evidence>
<comment type="similarity">
    <text evidence="1 4">Belongs to the frataxin family.</text>
</comment>
<dbReference type="InterPro" id="IPR036524">
    <property type="entry name" value="Frataxin/CyaY_sf"/>
</dbReference>
<dbReference type="PANTHER" id="PTHR16821">
    <property type="entry name" value="FRATAXIN"/>
    <property type="match status" value="1"/>
</dbReference>
<dbReference type="SUPFAM" id="SSF55387">
    <property type="entry name" value="Frataxin/Nqo15-like"/>
    <property type="match status" value="1"/>
</dbReference>
<gene>
    <name evidence="4 5" type="primary">cyaY</name>
    <name evidence="5" type="ORF">GCM10011450_13150</name>
</gene>
<dbReference type="GO" id="GO:0008198">
    <property type="term" value="F:ferrous iron binding"/>
    <property type="evidence" value="ECO:0007669"/>
    <property type="project" value="TreeGrafter"/>
</dbReference>
<evidence type="ECO:0000256" key="4">
    <source>
        <dbReference type="HAMAP-Rule" id="MF_00142"/>
    </source>
</evidence>